<dbReference type="PANTHER" id="PTHR44329:SF214">
    <property type="entry name" value="PROTEIN KINASE DOMAIN-CONTAINING PROTEIN"/>
    <property type="match status" value="1"/>
</dbReference>
<dbReference type="Proteomes" id="UP000075714">
    <property type="component" value="Unassembled WGS sequence"/>
</dbReference>
<feature type="binding site" evidence="6">
    <location>
        <position position="1001"/>
    </location>
    <ligand>
        <name>ATP</name>
        <dbReference type="ChEBI" id="CHEBI:30616"/>
    </ligand>
</feature>
<name>A0A150GWN0_GONPE</name>
<feature type="region of interest" description="Disordered" evidence="7">
    <location>
        <begin position="284"/>
        <end position="359"/>
    </location>
</feature>
<dbReference type="InterPro" id="IPR008271">
    <property type="entry name" value="Ser/Thr_kinase_AS"/>
</dbReference>
<keyword evidence="5 6" id="KW-0067">ATP-binding</keyword>
<dbReference type="SMART" id="SM00220">
    <property type="entry name" value="S_TKc"/>
    <property type="match status" value="1"/>
</dbReference>
<dbReference type="STRING" id="33097.A0A150GWN0"/>
<keyword evidence="2" id="KW-0808">Transferase</keyword>
<proteinExistence type="predicted"/>
<feature type="compositionally biased region" description="Low complexity" evidence="7">
    <location>
        <begin position="183"/>
        <end position="196"/>
    </location>
</feature>
<evidence type="ECO:0000256" key="4">
    <source>
        <dbReference type="ARBA" id="ARBA00022777"/>
    </source>
</evidence>
<feature type="domain" description="Protein kinase" evidence="8">
    <location>
        <begin position="971"/>
        <end position="1265"/>
    </location>
</feature>
<feature type="region of interest" description="Disordered" evidence="7">
    <location>
        <begin position="169"/>
        <end position="212"/>
    </location>
</feature>
<dbReference type="InterPro" id="IPR011009">
    <property type="entry name" value="Kinase-like_dom_sf"/>
</dbReference>
<gene>
    <name evidence="9" type="ORF">GPECTOR_5g301</name>
</gene>
<dbReference type="InterPro" id="IPR017441">
    <property type="entry name" value="Protein_kinase_ATP_BS"/>
</dbReference>
<feature type="compositionally biased region" description="Polar residues" evidence="7">
    <location>
        <begin position="628"/>
        <end position="637"/>
    </location>
</feature>
<feature type="region of interest" description="Disordered" evidence="7">
    <location>
        <begin position="579"/>
        <end position="696"/>
    </location>
</feature>
<dbReference type="PROSITE" id="PS50011">
    <property type="entry name" value="PROTEIN_KINASE_DOM"/>
    <property type="match status" value="1"/>
</dbReference>
<feature type="compositionally biased region" description="Low complexity" evidence="7">
    <location>
        <begin position="784"/>
        <end position="794"/>
    </location>
</feature>
<dbReference type="InterPro" id="IPR000719">
    <property type="entry name" value="Prot_kinase_dom"/>
</dbReference>
<dbReference type="SUPFAM" id="SSF56112">
    <property type="entry name" value="Protein kinase-like (PK-like)"/>
    <property type="match status" value="1"/>
</dbReference>
<keyword evidence="1" id="KW-0723">Serine/threonine-protein kinase</keyword>
<reference evidence="10" key="1">
    <citation type="journal article" date="2016" name="Nat. Commun.">
        <title>The Gonium pectorale genome demonstrates co-option of cell cycle regulation during the evolution of multicellularity.</title>
        <authorList>
            <person name="Hanschen E.R."/>
            <person name="Marriage T.N."/>
            <person name="Ferris P.J."/>
            <person name="Hamaji T."/>
            <person name="Toyoda A."/>
            <person name="Fujiyama A."/>
            <person name="Neme R."/>
            <person name="Noguchi H."/>
            <person name="Minakuchi Y."/>
            <person name="Suzuki M."/>
            <person name="Kawai-Toyooka H."/>
            <person name="Smith D.R."/>
            <person name="Sparks H."/>
            <person name="Anderson J."/>
            <person name="Bakaric R."/>
            <person name="Luria V."/>
            <person name="Karger A."/>
            <person name="Kirschner M.W."/>
            <person name="Durand P.M."/>
            <person name="Michod R.E."/>
            <person name="Nozaki H."/>
            <person name="Olson B.J."/>
        </authorList>
    </citation>
    <scope>NUCLEOTIDE SEQUENCE [LARGE SCALE GENOMIC DNA]</scope>
    <source>
        <strain evidence="10">NIES-2863</strain>
    </source>
</reference>
<keyword evidence="10" id="KW-1185">Reference proteome</keyword>
<comment type="caution">
    <text evidence="9">The sequence shown here is derived from an EMBL/GenBank/DDBJ whole genome shotgun (WGS) entry which is preliminary data.</text>
</comment>
<sequence>MDLDKEAEVNGLLSAIGRQALAEAVSAVVGAGSTELQARTSAAAGVWPTAYVTAPAPAQTLRPLARIDAASTGKDRGVPAKQPGALQAEQRTDRQRPPQLQVRPLEQETSLAFHISEVVPASPDGLRPSAVALVAGATGSTIGGSGVGGLAGGGGGNGYTPALTTSPASTIAGGDAGPRMTVSSSLPGEGSGSSFSAVEEARAAAQGQGSRYLAERAVRRHGAPTPTRLHAESSFEAFGPHSGGHESGQLPDVEDNDDSRSDTTASSSIDATALRTFEALAQNAASMSAVPPHPRSPTRGQPAGREGSRNGARRQLWSSPHLGPQEQLQQPLAPAPPSAEAPHVGSRGGTPVPELPQDGSQTLDKVYRFLIARAGAPGAQPLTGMRLSRTQSDPFQLAVASYMAAQAAAAAAGATALASADVAQARAGRGRRRRASDDASAAEWLADQWGSTPVSPTVDRLTTSAGGAGAGTGFRGLGRGDRTVSDAQVLAGLLSSLPPTLPRRRRRLSVPLPPELPAQSALLRAAAAVANERRGRIRRGRLPRDGPDGRDGESGADLGVYGALLLSAARMLAPPVASDAGLATSAGGAAAAGPSAATASSAGAASPFTQQASAGHRGLRASPRLGDNGTSVGPFTQSAATAAAAASSGAAPTSPPSSSPTAGAAAATSQGRSGPTGTMPPHHVPVAPSSLLQRRPRFTTDLQTILSGTHEEYSADVEPVMRPLPQPLLNHAAAAAAPAAPVPLYGPTSALVASAHGSGPHVQPIRVPPHHPSHGEGYGGHELQQQQPQQQPQQLFSTHVGSWSAPGGSLGAPLPSSAFAAAVGSLTGSVAFSPPAAVLRPIRTTQPGDSQLRDAASGSASGPGSGQFAGSAIALIARLAGTTGGSPSGSGSGSPATSRTVSERCLVSAGAALRGVSDRSLEVSGGGASLHRSRTAGSVMGRIGSGGGLSEQLLMPAESVNLDLDPNDVLIYRDGLLGQGAFGAVYRGVYGRDKAVPVAVKVLNGSVVDGRAMQRDMASFHAEMSILSRLRHKNIVHLFGGCMRPPHIFFVMQLMRQSLDSVIHHMHPPLSLRRALELARDVAAGLLYLHPTIVHRDLKPANILIDEAGVAKISDFGLARYKFKAYLSTRSTDQGSIPYMAPECFNPDIGGLGPKTDIYSFGVMLWELMSGEYPWMGESNVTIIYRVAVSRERLPLPPADGTPWTLASSGSARSSGGGALSGRFSNGEPLVVPPPIRQLLEACFQHAPADRPDTHTVVEVLDSVLLSLDSGASSSDGGPGVSGTRGSTAVGASGAAVARGGDGAVASSAVEASDGGAQAATEPGGGVQEGAGAACSAAEGAAASSAAGQQLATPFSNMAFLFE</sequence>
<feature type="region of interest" description="Disordered" evidence="7">
    <location>
        <begin position="235"/>
        <end position="270"/>
    </location>
</feature>
<keyword evidence="3 6" id="KW-0547">Nucleotide-binding</keyword>
<dbReference type="Gene3D" id="1.10.510.10">
    <property type="entry name" value="Transferase(Phosphotransferase) domain 1"/>
    <property type="match status" value="1"/>
</dbReference>
<evidence type="ECO:0000313" key="10">
    <source>
        <dbReference type="Proteomes" id="UP000075714"/>
    </source>
</evidence>
<keyword evidence="4" id="KW-0418">Kinase</keyword>
<dbReference type="GO" id="GO:0004674">
    <property type="term" value="F:protein serine/threonine kinase activity"/>
    <property type="evidence" value="ECO:0007669"/>
    <property type="project" value="UniProtKB-KW"/>
</dbReference>
<evidence type="ECO:0000256" key="1">
    <source>
        <dbReference type="ARBA" id="ARBA00022527"/>
    </source>
</evidence>
<dbReference type="PROSITE" id="PS00107">
    <property type="entry name" value="PROTEIN_KINASE_ATP"/>
    <property type="match status" value="1"/>
</dbReference>
<evidence type="ECO:0000256" key="6">
    <source>
        <dbReference type="PROSITE-ProRule" id="PRU10141"/>
    </source>
</evidence>
<evidence type="ECO:0000256" key="3">
    <source>
        <dbReference type="ARBA" id="ARBA00022741"/>
    </source>
</evidence>
<feature type="compositionally biased region" description="Basic and acidic residues" evidence="7">
    <location>
        <begin position="542"/>
        <end position="553"/>
    </location>
</feature>
<dbReference type="Gene3D" id="3.30.200.20">
    <property type="entry name" value="Phosphorylase Kinase, domain 1"/>
    <property type="match status" value="1"/>
</dbReference>
<feature type="compositionally biased region" description="Low complexity" evidence="7">
    <location>
        <begin position="638"/>
        <end position="652"/>
    </location>
</feature>
<dbReference type="PANTHER" id="PTHR44329">
    <property type="entry name" value="SERINE/THREONINE-PROTEIN KINASE TNNI3K-RELATED"/>
    <property type="match status" value="1"/>
</dbReference>
<evidence type="ECO:0000256" key="7">
    <source>
        <dbReference type="SAM" id="MobiDB-lite"/>
    </source>
</evidence>
<evidence type="ECO:0000256" key="2">
    <source>
        <dbReference type="ARBA" id="ARBA00022679"/>
    </source>
</evidence>
<feature type="compositionally biased region" description="Low complexity" evidence="7">
    <location>
        <begin position="579"/>
        <end position="606"/>
    </location>
</feature>
<dbReference type="EMBL" id="LSYV01000006">
    <property type="protein sequence ID" value="KXZ54209.1"/>
    <property type="molecule type" value="Genomic_DNA"/>
</dbReference>
<evidence type="ECO:0000313" key="9">
    <source>
        <dbReference type="EMBL" id="KXZ54209.1"/>
    </source>
</evidence>
<feature type="region of interest" description="Disordered" evidence="7">
    <location>
        <begin position="754"/>
        <end position="808"/>
    </location>
</feature>
<dbReference type="OrthoDB" id="4062651at2759"/>
<dbReference type="InterPro" id="IPR051681">
    <property type="entry name" value="Ser/Thr_Kinases-Pseudokinases"/>
</dbReference>
<feature type="compositionally biased region" description="Low complexity" evidence="7">
    <location>
        <begin position="659"/>
        <end position="669"/>
    </location>
</feature>
<protein>
    <recommendedName>
        <fullName evidence="8">Protein kinase domain-containing protein</fullName>
    </recommendedName>
</protein>
<dbReference type="GO" id="GO:0005524">
    <property type="term" value="F:ATP binding"/>
    <property type="evidence" value="ECO:0007669"/>
    <property type="project" value="UniProtKB-UniRule"/>
</dbReference>
<accession>A0A150GWN0</accession>
<dbReference type="Pfam" id="PF07714">
    <property type="entry name" value="PK_Tyr_Ser-Thr"/>
    <property type="match status" value="1"/>
</dbReference>
<evidence type="ECO:0000256" key="5">
    <source>
        <dbReference type="ARBA" id="ARBA00022840"/>
    </source>
</evidence>
<dbReference type="PROSITE" id="PS00108">
    <property type="entry name" value="PROTEIN_KINASE_ST"/>
    <property type="match status" value="1"/>
</dbReference>
<feature type="region of interest" description="Disordered" evidence="7">
    <location>
        <begin position="534"/>
        <end position="555"/>
    </location>
</feature>
<organism evidence="9 10">
    <name type="scientific">Gonium pectorale</name>
    <name type="common">Green alga</name>
    <dbReference type="NCBI Taxonomy" id="33097"/>
    <lineage>
        <taxon>Eukaryota</taxon>
        <taxon>Viridiplantae</taxon>
        <taxon>Chlorophyta</taxon>
        <taxon>core chlorophytes</taxon>
        <taxon>Chlorophyceae</taxon>
        <taxon>CS clade</taxon>
        <taxon>Chlamydomonadales</taxon>
        <taxon>Volvocaceae</taxon>
        <taxon>Gonium</taxon>
    </lineage>
</organism>
<dbReference type="InterPro" id="IPR001245">
    <property type="entry name" value="Ser-Thr/Tyr_kinase_cat_dom"/>
</dbReference>
<feature type="region of interest" description="Disordered" evidence="7">
    <location>
        <begin position="71"/>
        <end position="99"/>
    </location>
</feature>
<evidence type="ECO:0000259" key="8">
    <source>
        <dbReference type="PROSITE" id="PS50011"/>
    </source>
</evidence>
<feature type="region of interest" description="Disordered" evidence="7">
    <location>
        <begin position="843"/>
        <end position="864"/>
    </location>
</feature>